<protein>
    <submittedName>
        <fullName evidence="1">7591_t:CDS:1</fullName>
    </submittedName>
</protein>
<accession>A0ACA9QCY7</accession>
<dbReference type="EMBL" id="CAJVPU010043792">
    <property type="protein sequence ID" value="CAG8746395.1"/>
    <property type="molecule type" value="Genomic_DNA"/>
</dbReference>
<gene>
    <name evidence="1" type="ORF">DHETER_LOCUS14371</name>
</gene>
<keyword evidence="2" id="KW-1185">Reference proteome</keyword>
<feature type="non-terminal residue" evidence="1">
    <location>
        <position position="1"/>
    </location>
</feature>
<proteinExistence type="predicted"/>
<comment type="caution">
    <text evidence="1">The sequence shown here is derived from an EMBL/GenBank/DDBJ whole genome shotgun (WGS) entry which is preliminary data.</text>
</comment>
<sequence>NSVTFSGSFENNYVQHNLVSFNTVNNINDLRATYDRLKLS</sequence>
<dbReference type="Proteomes" id="UP000789702">
    <property type="component" value="Unassembled WGS sequence"/>
</dbReference>
<evidence type="ECO:0000313" key="1">
    <source>
        <dbReference type="EMBL" id="CAG8746395.1"/>
    </source>
</evidence>
<evidence type="ECO:0000313" key="2">
    <source>
        <dbReference type="Proteomes" id="UP000789702"/>
    </source>
</evidence>
<reference evidence="1" key="1">
    <citation type="submission" date="2021-06" db="EMBL/GenBank/DDBJ databases">
        <authorList>
            <person name="Kallberg Y."/>
            <person name="Tangrot J."/>
            <person name="Rosling A."/>
        </authorList>
    </citation>
    <scope>NUCLEOTIDE SEQUENCE</scope>
    <source>
        <strain evidence="1">IL203A</strain>
    </source>
</reference>
<organism evidence="1 2">
    <name type="scientific">Dentiscutata heterogama</name>
    <dbReference type="NCBI Taxonomy" id="1316150"/>
    <lineage>
        <taxon>Eukaryota</taxon>
        <taxon>Fungi</taxon>
        <taxon>Fungi incertae sedis</taxon>
        <taxon>Mucoromycota</taxon>
        <taxon>Glomeromycotina</taxon>
        <taxon>Glomeromycetes</taxon>
        <taxon>Diversisporales</taxon>
        <taxon>Gigasporaceae</taxon>
        <taxon>Dentiscutata</taxon>
    </lineage>
</organism>
<name>A0ACA9QCY7_9GLOM</name>